<feature type="coiled-coil region" evidence="1">
    <location>
        <begin position="60"/>
        <end position="94"/>
    </location>
</feature>
<protein>
    <submittedName>
        <fullName evidence="2">Uncharacterized protein</fullName>
    </submittedName>
</protein>
<keyword evidence="1" id="KW-0175">Coiled coil</keyword>
<name>A0A821MLQ0_9BILA</name>
<sequence>MLFKELDKLVGDRNCLQDQINKADHQNDSCSPLLFQIDEWQRATIKKVTEVAEQARQQVVKLLTSKRVEIRSRLRQLSDELGCLKKREDLVEQDLARLKEMICALKHDLEQLPETPSIKLYIAQSDQITWSRLIFAEDNSDNTEKKQDQQLLT</sequence>
<evidence type="ECO:0000313" key="2">
    <source>
        <dbReference type="EMBL" id="CAF4770483.1"/>
    </source>
</evidence>
<dbReference type="Proteomes" id="UP000663848">
    <property type="component" value="Unassembled WGS sequence"/>
</dbReference>
<comment type="caution">
    <text evidence="2">The sequence shown here is derived from an EMBL/GenBank/DDBJ whole genome shotgun (WGS) entry which is preliminary data.</text>
</comment>
<dbReference type="EMBL" id="CAJOBR010004180">
    <property type="protein sequence ID" value="CAF4770483.1"/>
    <property type="molecule type" value="Genomic_DNA"/>
</dbReference>
<feature type="non-terminal residue" evidence="2">
    <location>
        <position position="153"/>
    </location>
</feature>
<evidence type="ECO:0000313" key="3">
    <source>
        <dbReference type="Proteomes" id="UP000663848"/>
    </source>
</evidence>
<reference evidence="2" key="1">
    <citation type="submission" date="2021-02" db="EMBL/GenBank/DDBJ databases">
        <authorList>
            <person name="Nowell W R."/>
        </authorList>
    </citation>
    <scope>NUCLEOTIDE SEQUENCE</scope>
</reference>
<organism evidence="2 3">
    <name type="scientific">Rotaria socialis</name>
    <dbReference type="NCBI Taxonomy" id="392032"/>
    <lineage>
        <taxon>Eukaryota</taxon>
        <taxon>Metazoa</taxon>
        <taxon>Spiralia</taxon>
        <taxon>Gnathifera</taxon>
        <taxon>Rotifera</taxon>
        <taxon>Eurotatoria</taxon>
        <taxon>Bdelloidea</taxon>
        <taxon>Philodinida</taxon>
        <taxon>Philodinidae</taxon>
        <taxon>Rotaria</taxon>
    </lineage>
</organism>
<proteinExistence type="predicted"/>
<accession>A0A821MLQ0</accession>
<gene>
    <name evidence="2" type="ORF">QYT958_LOCUS22141</name>
</gene>
<evidence type="ECO:0000256" key="1">
    <source>
        <dbReference type="SAM" id="Coils"/>
    </source>
</evidence>
<dbReference type="AlphaFoldDB" id="A0A821MLQ0"/>